<keyword evidence="4 5" id="KW-0648">Protein biosynthesis</keyword>
<dbReference type="InterPro" id="IPR002661">
    <property type="entry name" value="Ribosome_recyc_fac"/>
</dbReference>
<dbReference type="GO" id="GO:0006415">
    <property type="term" value="P:translational termination"/>
    <property type="evidence" value="ECO:0007669"/>
    <property type="project" value="UniProtKB-UniRule"/>
</dbReference>
<gene>
    <name evidence="5" type="primary">frr</name>
    <name evidence="7" type="ORF">F4Y42_08510</name>
</gene>
<dbReference type="CDD" id="cd00520">
    <property type="entry name" value="RRF"/>
    <property type="match status" value="1"/>
</dbReference>
<comment type="subcellular location">
    <subcellularLocation>
        <location evidence="1 5">Cytoplasm</location>
    </subcellularLocation>
</comment>
<evidence type="ECO:0000256" key="5">
    <source>
        <dbReference type="HAMAP-Rule" id="MF_00040"/>
    </source>
</evidence>
<dbReference type="Gene3D" id="1.10.132.20">
    <property type="entry name" value="Ribosome-recycling factor"/>
    <property type="match status" value="1"/>
</dbReference>
<dbReference type="GO" id="GO:0005737">
    <property type="term" value="C:cytoplasm"/>
    <property type="evidence" value="ECO:0007669"/>
    <property type="project" value="UniProtKB-SubCell"/>
</dbReference>
<dbReference type="PANTHER" id="PTHR20982:SF3">
    <property type="entry name" value="MITOCHONDRIAL RIBOSOME RECYCLING FACTOR PSEUDO 1"/>
    <property type="match status" value="1"/>
</dbReference>
<evidence type="ECO:0000256" key="1">
    <source>
        <dbReference type="ARBA" id="ARBA00004496"/>
    </source>
</evidence>
<accession>A0A6B0YTM0</accession>
<dbReference type="PANTHER" id="PTHR20982">
    <property type="entry name" value="RIBOSOME RECYCLING FACTOR"/>
    <property type="match status" value="1"/>
</dbReference>
<protein>
    <recommendedName>
        <fullName evidence="5">Ribosome-recycling factor</fullName>
        <shortName evidence="5">RRF</shortName>
    </recommendedName>
    <alternativeName>
        <fullName evidence="5">Ribosome-releasing factor</fullName>
    </alternativeName>
</protein>
<evidence type="ECO:0000256" key="2">
    <source>
        <dbReference type="ARBA" id="ARBA00005912"/>
    </source>
</evidence>
<evidence type="ECO:0000256" key="4">
    <source>
        <dbReference type="ARBA" id="ARBA00022917"/>
    </source>
</evidence>
<dbReference type="NCBIfam" id="TIGR00496">
    <property type="entry name" value="frr"/>
    <property type="match status" value="1"/>
</dbReference>
<dbReference type="Gene3D" id="3.30.1360.40">
    <property type="match status" value="1"/>
</dbReference>
<dbReference type="FunFam" id="1.10.132.20:FF:000001">
    <property type="entry name" value="Ribosome-recycling factor"/>
    <property type="match status" value="1"/>
</dbReference>
<dbReference type="InterPro" id="IPR036191">
    <property type="entry name" value="RRF_sf"/>
</dbReference>
<evidence type="ECO:0000259" key="6">
    <source>
        <dbReference type="Pfam" id="PF01765"/>
    </source>
</evidence>
<sequence length="185" mass="20814">MIEDILDETRDRMNKAIDSLQSDLMSIRTGRASPALVERLSVDYHGVPTPLMQIASISVPEAQTLQIRPYTPTDIGAIERAIAMSDIGLTPSNDGKQIHLTIPPLTEERRRDLTKQVSRRAEEARVAIRNIRRDAIKDMRSFEDESLITEDDLRDGQDQAQDVTNDFVANVDGIARDKETEIMTI</sequence>
<reference evidence="7" key="1">
    <citation type="submission" date="2019-09" db="EMBL/GenBank/DDBJ databases">
        <title>Characterisation of the sponge microbiome using genome-centric metagenomics.</title>
        <authorList>
            <person name="Engelberts J.P."/>
            <person name="Robbins S.J."/>
            <person name="De Goeij J.M."/>
            <person name="Aranda M."/>
            <person name="Bell S.C."/>
            <person name="Webster N.S."/>
        </authorList>
    </citation>
    <scope>NUCLEOTIDE SEQUENCE</scope>
    <source>
        <strain evidence="7">SB0664_bin_27</strain>
    </source>
</reference>
<feature type="domain" description="Ribosome recycling factor" evidence="6">
    <location>
        <begin position="20"/>
        <end position="183"/>
    </location>
</feature>
<organism evidence="7">
    <name type="scientific">Caldilineaceae bacterium SB0664_bin_27</name>
    <dbReference type="NCBI Taxonomy" id="2605260"/>
    <lineage>
        <taxon>Bacteria</taxon>
        <taxon>Bacillati</taxon>
        <taxon>Chloroflexota</taxon>
        <taxon>Caldilineae</taxon>
        <taxon>Caldilineales</taxon>
        <taxon>Caldilineaceae</taxon>
    </lineage>
</organism>
<dbReference type="AlphaFoldDB" id="A0A6B0YTM0"/>
<comment type="function">
    <text evidence="5">Responsible for the release of ribosomes from messenger RNA at the termination of protein biosynthesis. May increase the efficiency of translation by recycling ribosomes from one round of translation to another.</text>
</comment>
<dbReference type="Pfam" id="PF01765">
    <property type="entry name" value="RRF"/>
    <property type="match status" value="1"/>
</dbReference>
<dbReference type="EMBL" id="VXRG01000071">
    <property type="protein sequence ID" value="MXY93475.1"/>
    <property type="molecule type" value="Genomic_DNA"/>
</dbReference>
<evidence type="ECO:0000313" key="7">
    <source>
        <dbReference type="EMBL" id="MXY93475.1"/>
    </source>
</evidence>
<comment type="similarity">
    <text evidence="2 5">Belongs to the RRF family.</text>
</comment>
<dbReference type="FunFam" id="3.30.1360.40:FF:000001">
    <property type="entry name" value="Ribosome-recycling factor"/>
    <property type="match status" value="1"/>
</dbReference>
<name>A0A6B0YTM0_9CHLR</name>
<proteinExistence type="inferred from homology"/>
<keyword evidence="3 5" id="KW-0963">Cytoplasm</keyword>
<dbReference type="HAMAP" id="MF_00040">
    <property type="entry name" value="RRF"/>
    <property type="match status" value="1"/>
</dbReference>
<dbReference type="GO" id="GO:0043023">
    <property type="term" value="F:ribosomal large subunit binding"/>
    <property type="evidence" value="ECO:0007669"/>
    <property type="project" value="TreeGrafter"/>
</dbReference>
<evidence type="ECO:0000256" key="3">
    <source>
        <dbReference type="ARBA" id="ARBA00022490"/>
    </source>
</evidence>
<comment type="caution">
    <text evidence="7">The sequence shown here is derived from an EMBL/GenBank/DDBJ whole genome shotgun (WGS) entry which is preliminary data.</text>
</comment>
<dbReference type="SUPFAM" id="SSF55194">
    <property type="entry name" value="Ribosome recycling factor, RRF"/>
    <property type="match status" value="1"/>
</dbReference>
<dbReference type="InterPro" id="IPR023584">
    <property type="entry name" value="Ribosome_recyc_fac_dom"/>
</dbReference>